<evidence type="ECO:0000256" key="2">
    <source>
        <dbReference type="SAM" id="Phobius"/>
    </source>
</evidence>
<feature type="transmembrane region" description="Helical" evidence="2">
    <location>
        <begin position="160"/>
        <end position="183"/>
    </location>
</feature>
<protein>
    <recommendedName>
        <fullName evidence="4">5-bromo-4-chloroindolyl phosphate hydrolysis protein</fullName>
    </recommendedName>
</protein>
<dbReference type="Pfam" id="PF10112">
    <property type="entry name" value="Halogen_Hydrol"/>
    <property type="match status" value="1"/>
</dbReference>
<feature type="transmembrane region" description="Helical" evidence="2">
    <location>
        <begin position="21"/>
        <end position="43"/>
    </location>
</feature>
<feature type="transmembrane region" description="Helical" evidence="2">
    <location>
        <begin position="189"/>
        <end position="211"/>
    </location>
</feature>
<feature type="region of interest" description="Disordered" evidence="1">
    <location>
        <begin position="71"/>
        <end position="100"/>
    </location>
</feature>
<dbReference type="InterPro" id="IPR018770">
    <property type="entry name" value="ChloroindolylP_hydrolase"/>
</dbReference>
<organism evidence="3">
    <name type="scientific">uncultured Eubacteriales bacterium</name>
    <dbReference type="NCBI Taxonomy" id="172733"/>
    <lineage>
        <taxon>Bacteria</taxon>
        <taxon>Bacillati</taxon>
        <taxon>Bacillota</taxon>
        <taxon>Clostridia</taxon>
        <taxon>Eubacteriales</taxon>
        <taxon>environmental samples</taxon>
    </lineage>
</organism>
<evidence type="ECO:0000313" key="3">
    <source>
        <dbReference type="EMBL" id="SBV92786.1"/>
    </source>
</evidence>
<keyword evidence="2" id="KW-0812">Transmembrane</keyword>
<dbReference type="AlphaFoldDB" id="A0A212J008"/>
<keyword evidence="2" id="KW-1133">Transmembrane helix</keyword>
<sequence length="442" mass="48649">MAYDYKYDNSGGQRNGGGEELISWLIVVAALVFFWPVGLFLLFRKLNGGSFSLPSNRGRKSQHPYDIQQDQAYQSQAPKQEDAPRAQSAPTGAKQSASGRSGYSYQYEYRYQSQGRNQAGWQSSSAGRSRDRDRTAPGMQGVPTQGRGHKGVDLNKGKAMTVWGGILTAVFGLSAISAIPSLLLDRDFAGLFAGGGTILGFLCLGIILIATGTQRNKKAKRFRKYLALIGKRSSIAISSLAQAMPVGYQTACDDLQDMLDEGYIPTGYLDMASGRLILSDEGLQDAAPEPEVEEEPEEEVVDNDTFLMEIKQINDAIADEEMSRKIDRIGEITAKILDYQRKNPSRASQLHSFLSYYLPTTLKILRAYAQMEAQGIEGENIRSAKQRIEGMMDKVVEGFEKQLDKLFQDDAMDITTDVEVLERMLDKDGLAGGSGDMFQMGG</sequence>
<proteinExistence type="predicted"/>
<feature type="compositionally biased region" description="Polar residues" evidence="1">
    <location>
        <begin position="88"/>
        <end position="97"/>
    </location>
</feature>
<evidence type="ECO:0008006" key="4">
    <source>
        <dbReference type="Google" id="ProtNLM"/>
    </source>
</evidence>
<keyword evidence="2" id="KW-0472">Membrane</keyword>
<accession>A0A212J008</accession>
<gene>
    <name evidence="3" type="ORF">KL86CLO1_10294</name>
</gene>
<feature type="region of interest" description="Disordered" evidence="1">
    <location>
        <begin position="116"/>
        <end position="153"/>
    </location>
</feature>
<evidence type="ECO:0000256" key="1">
    <source>
        <dbReference type="SAM" id="MobiDB-lite"/>
    </source>
</evidence>
<reference evidence="3" key="1">
    <citation type="submission" date="2016-04" db="EMBL/GenBank/DDBJ databases">
        <authorList>
            <person name="Evans L.H."/>
            <person name="Alamgir A."/>
            <person name="Owens N."/>
            <person name="Weber N.D."/>
            <person name="Virtaneva K."/>
            <person name="Barbian K."/>
            <person name="Babar A."/>
            <person name="Rosenke K."/>
        </authorList>
    </citation>
    <scope>NUCLEOTIDE SEQUENCE</scope>
    <source>
        <strain evidence="3">86</strain>
    </source>
</reference>
<name>A0A212J008_9FIRM</name>
<dbReference type="EMBL" id="FLUN01000001">
    <property type="protein sequence ID" value="SBV92786.1"/>
    <property type="molecule type" value="Genomic_DNA"/>
</dbReference>